<gene>
    <name evidence="1" type="ORF">LCPAC403_03910</name>
</gene>
<accession>A0A481ZBU2</accession>
<name>A0A481ZBU2_9VIRU</name>
<proteinExistence type="predicted"/>
<sequence>MNIKSFKMKCKCYKCKHKDLIVEISFDSTLAAVNQGAKQLFPPILPFIEYGDVIIIKGYIYSNGTWEKEPGCLDGNSMCGAQAGGGPTFNPIGQIVCTGTFFANPFSFFPQNQLPILGEEIGLFSLNLRFGTDTKNALELRGRTITGFDGSNPALFSVLGGTGIFKYAKGQALEIMIRPNNSGAFNFVIDLDGLRGVDKYQVKRLIRGCF</sequence>
<reference evidence="1" key="1">
    <citation type="journal article" date="2019" name="MBio">
        <title>Virus Genomes from Deep Sea Sediments Expand the Ocean Megavirome and Support Independent Origins of Viral Gigantism.</title>
        <authorList>
            <person name="Backstrom D."/>
            <person name="Yutin N."/>
            <person name="Jorgensen S.L."/>
            <person name="Dharamshi J."/>
            <person name="Homa F."/>
            <person name="Zaremba-Niedwiedzka K."/>
            <person name="Spang A."/>
            <person name="Wolf Y.I."/>
            <person name="Koonin E.V."/>
            <person name="Ettema T.J."/>
        </authorList>
    </citation>
    <scope>NUCLEOTIDE SEQUENCE</scope>
</reference>
<dbReference type="EMBL" id="MK500592">
    <property type="protein sequence ID" value="QBK93257.1"/>
    <property type="molecule type" value="Genomic_DNA"/>
</dbReference>
<organism evidence="1">
    <name type="scientific">Pithovirus LCPAC403</name>
    <dbReference type="NCBI Taxonomy" id="2506596"/>
    <lineage>
        <taxon>Viruses</taxon>
        <taxon>Pithoviruses</taxon>
    </lineage>
</organism>
<protein>
    <submittedName>
        <fullName evidence="1">Uncharacterized protein</fullName>
    </submittedName>
</protein>
<evidence type="ECO:0000313" key="1">
    <source>
        <dbReference type="EMBL" id="QBK93257.1"/>
    </source>
</evidence>